<gene>
    <name evidence="1" type="ORF">FQY83_03515</name>
</gene>
<name>A0A5C5UCU1_9GAMM</name>
<protein>
    <submittedName>
        <fullName evidence="1">Uncharacterized protein</fullName>
    </submittedName>
</protein>
<proteinExistence type="predicted"/>
<comment type="caution">
    <text evidence="1">The sequence shown here is derived from an EMBL/GenBank/DDBJ whole genome shotgun (WGS) entry which is preliminary data.</text>
</comment>
<dbReference type="AlphaFoldDB" id="A0A5C5UCU1"/>
<evidence type="ECO:0000313" key="2">
    <source>
        <dbReference type="Proteomes" id="UP000319980"/>
    </source>
</evidence>
<dbReference type="Proteomes" id="UP000319980">
    <property type="component" value="Unassembled WGS sequence"/>
</dbReference>
<evidence type="ECO:0000313" key="1">
    <source>
        <dbReference type="EMBL" id="TWT23698.1"/>
    </source>
</evidence>
<reference evidence="1 2" key="1">
    <citation type="journal article" date="2008" name="Int. J. Syst. Evol. Microbiol.">
        <title>Luteimonas marina sp. nov., isolated from seawater.</title>
        <authorList>
            <person name="Baik K.S."/>
            <person name="Park S.C."/>
            <person name="Kim M.S."/>
            <person name="Kim E.M."/>
            <person name="Park C."/>
            <person name="Chun J."/>
            <person name="Seong C.N."/>
        </authorList>
    </citation>
    <scope>NUCLEOTIDE SEQUENCE [LARGE SCALE GENOMIC DNA]</scope>
    <source>
        <strain evidence="1 2">FR1330</strain>
    </source>
</reference>
<dbReference type="EMBL" id="VOHK01000001">
    <property type="protein sequence ID" value="TWT23698.1"/>
    <property type="molecule type" value="Genomic_DNA"/>
</dbReference>
<organism evidence="1 2">
    <name type="scientific">Luteimonas marina</name>
    <dbReference type="NCBI Taxonomy" id="488485"/>
    <lineage>
        <taxon>Bacteria</taxon>
        <taxon>Pseudomonadati</taxon>
        <taxon>Pseudomonadota</taxon>
        <taxon>Gammaproteobacteria</taxon>
        <taxon>Lysobacterales</taxon>
        <taxon>Lysobacteraceae</taxon>
        <taxon>Luteimonas</taxon>
    </lineage>
</organism>
<keyword evidence="2" id="KW-1185">Reference proteome</keyword>
<sequence length="153" mass="16975">MSSISSPLEDAALLQMEEDSAALRMELASSWPTAGEVDQMLEKACGAPPGSATELRKIGQLLAVYVTDPHHHYRFPTWQFLSDGRPIPQFAEILGILRELGPYLDKNGRTTGWGEVEWFLAPHVLLEDRPPSDLLPHNPQAVLDAALVEYTQE</sequence>
<accession>A0A5C5UCU1</accession>